<accession>A0ABW9RD39</accession>
<reference evidence="2 3" key="1">
    <citation type="submission" date="2019-11" db="EMBL/GenBank/DDBJ databases">
        <title>Erwinia sp. nov., isolated from feces of birds in Tibet plateau of China.</title>
        <authorList>
            <person name="Ge Y."/>
        </authorList>
    </citation>
    <scope>NUCLEOTIDE SEQUENCE [LARGE SCALE GENOMIC DNA]</scope>
    <source>
        <strain evidence="2 3">J316</strain>
    </source>
</reference>
<protein>
    <recommendedName>
        <fullName evidence="4">Colonization factor antigen I subunit E</fullName>
    </recommendedName>
</protein>
<name>A0ABW9RD39_9GAMM</name>
<dbReference type="InterPro" id="IPR043037">
    <property type="entry name" value="CfaE_adhesin"/>
</dbReference>
<dbReference type="EMBL" id="WLZX01000005">
    <property type="protein sequence ID" value="MTD28100.1"/>
    <property type="molecule type" value="Genomic_DNA"/>
</dbReference>
<sequence length="368" mass="41114">MKIKLCIYLIILLSHNCMAKILQPENNTHTVVYGYDISSLPPVDRVELYTHRVAGYDTSDGEKWGRNTLQCFSTQSSDYGRCPTSPQPGHEDPLNITLKFNNSLNNASKTITLVATKNPSTGGNNIITSPLNSSWYRAYGVRFTAWIPMAEVRKLGIGSWNGQLKMGVYQNDRNNTTTNVKKVADWNTFIKINIKDSGKVKIFFPEFRTTSPVVNLNLNSRPGEKSELGGTTRLDMCLYDGNNSASNRIRLKFSDQGYLPADRSPGMFSLYRANADKNLITNRIDYQLRISDPTMGEFRDVKNGIDMIFTGTNSRKFQKLVVIPGIPGASLCVPAPLVFITPKIKLSDKKAGRYRGVVTIIYTPTTES</sequence>
<dbReference type="Pfam" id="PF07434">
    <property type="entry name" value="CblD"/>
    <property type="match status" value="1"/>
</dbReference>
<evidence type="ECO:0000313" key="3">
    <source>
        <dbReference type="Proteomes" id="UP000480164"/>
    </source>
</evidence>
<proteinExistence type="predicted"/>
<dbReference type="Gene3D" id="2.60.40.2040">
    <property type="entry name" value="CFA/I fimbrial subunit E, pilin domain"/>
    <property type="match status" value="1"/>
</dbReference>
<keyword evidence="1" id="KW-0732">Signal</keyword>
<evidence type="ECO:0000256" key="1">
    <source>
        <dbReference type="SAM" id="SignalP"/>
    </source>
</evidence>
<comment type="caution">
    <text evidence="2">The sequence shown here is derived from an EMBL/GenBank/DDBJ whole genome shotgun (WGS) entry which is preliminary data.</text>
</comment>
<evidence type="ECO:0000313" key="2">
    <source>
        <dbReference type="EMBL" id="MTD28100.1"/>
    </source>
</evidence>
<feature type="signal peptide" evidence="1">
    <location>
        <begin position="1"/>
        <end position="19"/>
    </location>
</feature>
<gene>
    <name evidence="2" type="ORF">GK011_14245</name>
</gene>
<keyword evidence="3" id="KW-1185">Reference proteome</keyword>
<dbReference type="Proteomes" id="UP000480164">
    <property type="component" value="Unassembled WGS sequence"/>
</dbReference>
<evidence type="ECO:0008006" key="4">
    <source>
        <dbReference type="Google" id="ProtNLM"/>
    </source>
</evidence>
<dbReference type="RefSeq" id="WP_154753354.1">
    <property type="nucleotide sequence ID" value="NZ_WLZX01000005.1"/>
</dbReference>
<organism evidence="2 3">
    <name type="scientific">Erwinia sorbitola</name>
    <dbReference type="NCBI Taxonomy" id="2681984"/>
    <lineage>
        <taxon>Bacteria</taxon>
        <taxon>Pseudomonadati</taxon>
        <taxon>Pseudomonadota</taxon>
        <taxon>Gammaproteobacteria</taxon>
        <taxon>Enterobacterales</taxon>
        <taxon>Erwiniaceae</taxon>
        <taxon>Erwinia</taxon>
    </lineage>
</organism>
<dbReference type="Gene3D" id="2.60.40.2520">
    <property type="entry name" value="CFA/I fimbrial subunit E, adhesin domain"/>
    <property type="match status" value="1"/>
</dbReference>
<feature type="chain" id="PRO_5047110822" description="Colonization factor antigen I subunit E" evidence="1">
    <location>
        <begin position="20"/>
        <end position="368"/>
    </location>
</feature>
<dbReference type="InterPro" id="IPR010888">
    <property type="entry name" value="CblD"/>
</dbReference>